<gene>
    <name evidence="1" type="ORF">Pdsh_02040</name>
</gene>
<keyword evidence="2" id="KW-1185">Reference proteome</keyword>
<sequence length="485" mass="52867">MDSSRLALYAGAALVVAFLAAVVHARPGDAGTALDPWLEDSMYRCMNATAYYSVENTMSGASPPPWSPGWAPSPPALLTCTCSLRGDLELLGSNCPAAITLNESEGVACSAVWHAGEAASLGGHVLGYGCKCSYIAWQRYTTTTCTSTTTITKTVTTTTTVTTTIDNTTTTIVVNTTTTTTRKKCAGYETLTKTRTKTATTSIGDTATVTIIPRVLNKTYLPVDIVCSWSSPGMPGQCILRVWNIATGLEEHGEELLEPLMGQLMVYRPRVEVWRGWQLLTAWSMDNYTWPPSLDKPALELGFLLDPPTPPGRSIDLIVVIEATADSTDGSVYRERLEYNVSIVYPYGWLIVVDDECRPLRWEPLEEPVVREIVEDTLPPVYRREGDTIVFEDQGNCGKLAKITILRDGGVYMEHALYSRVYRLGAASLPPGNYTVAAVDQAGHRVEVRLHVEPAKQGQWLAPALVLLVVLAGLGTMTGRKWVQV</sequence>
<evidence type="ECO:0000313" key="2">
    <source>
        <dbReference type="Proteomes" id="UP000196694"/>
    </source>
</evidence>
<evidence type="ECO:0000313" key="1">
    <source>
        <dbReference type="EMBL" id="OWJ55590.1"/>
    </source>
</evidence>
<name>A0A211YRF1_9CREN</name>
<organism evidence="1 2">
    <name type="scientific">Pyrodictium delaneyi</name>
    <dbReference type="NCBI Taxonomy" id="1273541"/>
    <lineage>
        <taxon>Archaea</taxon>
        <taxon>Thermoproteota</taxon>
        <taxon>Thermoprotei</taxon>
        <taxon>Desulfurococcales</taxon>
        <taxon>Pyrodictiaceae</taxon>
        <taxon>Pyrodictium</taxon>
    </lineage>
</organism>
<dbReference type="EMBL" id="NCQP01000001">
    <property type="protein sequence ID" value="OWJ55590.1"/>
    <property type="molecule type" value="Genomic_DNA"/>
</dbReference>
<dbReference type="Proteomes" id="UP000196694">
    <property type="component" value="Unassembled WGS sequence"/>
</dbReference>
<proteinExistence type="predicted"/>
<protein>
    <submittedName>
        <fullName evidence="1">Uncharacterized protein</fullName>
    </submittedName>
</protein>
<reference evidence="1 2" key="1">
    <citation type="submission" date="2017-05" db="EMBL/GenBank/DDBJ databases">
        <title>The draft genome of the hyperthermophilic archaeon 'Pyrodictium delaneyi strain Hulk', an iron and nitrate reducer, reveals the capacity for sulfate reduction.</title>
        <authorList>
            <person name="Demey L.M."/>
            <person name="Miller C."/>
            <person name="Manzella M."/>
            <person name="Reguera G."/>
            <person name="Kashefi K."/>
        </authorList>
    </citation>
    <scope>NUCLEOTIDE SEQUENCE [LARGE SCALE GENOMIC DNA]</scope>
    <source>
        <strain evidence="1 2">Hulk</strain>
    </source>
</reference>
<dbReference type="AlphaFoldDB" id="A0A211YRF1"/>
<accession>A0A211YRF1</accession>
<comment type="caution">
    <text evidence="1">The sequence shown here is derived from an EMBL/GenBank/DDBJ whole genome shotgun (WGS) entry which is preliminary data.</text>
</comment>
<dbReference type="RefSeq" id="WP_088171728.1">
    <property type="nucleotide sequence ID" value="NZ_NCQP01000001.1"/>
</dbReference>